<keyword evidence="7" id="KW-1185">Reference proteome</keyword>
<name>A0A1E7FET6_9STRA</name>
<dbReference type="SUPFAM" id="SSF50978">
    <property type="entry name" value="WD40 repeat-like"/>
    <property type="match status" value="1"/>
</dbReference>
<organism evidence="6 7">
    <name type="scientific">Fragilariopsis cylindrus CCMP1102</name>
    <dbReference type="NCBI Taxonomy" id="635003"/>
    <lineage>
        <taxon>Eukaryota</taxon>
        <taxon>Sar</taxon>
        <taxon>Stramenopiles</taxon>
        <taxon>Ochrophyta</taxon>
        <taxon>Bacillariophyta</taxon>
        <taxon>Bacillariophyceae</taxon>
        <taxon>Bacillariophycidae</taxon>
        <taxon>Bacillariales</taxon>
        <taxon>Bacillariaceae</taxon>
        <taxon>Fragilariopsis</taxon>
    </lineage>
</organism>
<evidence type="ECO:0000256" key="5">
    <source>
        <dbReference type="SAM" id="MobiDB-lite"/>
    </source>
</evidence>
<proteinExistence type="predicted"/>
<feature type="compositionally biased region" description="Basic residues" evidence="5">
    <location>
        <begin position="440"/>
        <end position="456"/>
    </location>
</feature>
<feature type="compositionally biased region" description="Basic and acidic residues" evidence="5">
    <location>
        <begin position="389"/>
        <end position="420"/>
    </location>
</feature>
<dbReference type="InterPro" id="IPR036322">
    <property type="entry name" value="WD40_repeat_dom_sf"/>
</dbReference>
<evidence type="ECO:0000313" key="6">
    <source>
        <dbReference type="EMBL" id="OEU16657.1"/>
    </source>
</evidence>
<dbReference type="InterPro" id="IPR019775">
    <property type="entry name" value="WD40_repeat_CS"/>
</dbReference>
<feature type="region of interest" description="Disordered" evidence="5">
    <location>
        <begin position="378"/>
        <end position="456"/>
    </location>
</feature>
<dbReference type="KEGG" id="fcy:FRACYDRAFT_186034"/>
<feature type="repeat" description="WD" evidence="4">
    <location>
        <begin position="281"/>
        <end position="323"/>
    </location>
</feature>
<dbReference type="GO" id="GO:0006364">
    <property type="term" value="P:rRNA processing"/>
    <property type="evidence" value="ECO:0007669"/>
    <property type="project" value="InterPro"/>
</dbReference>
<evidence type="ECO:0000256" key="4">
    <source>
        <dbReference type="PROSITE-ProRule" id="PRU00221"/>
    </source>
</evidence>
<dbReference type="PANTHER" id="PTHR14091:SF0">
    <property type="entry name" value="PERIODIC TRYPTOPHAN PROTEIN 1 HOMOLOG"/>
    <property type="match status" value="1"/>
</dbReference>
<dbReference type="Gene3D" id="2.130.10.10">
    <property type="entry name" value="YVTN repeat-like/Quinoprotein amine dehydrogenase"/>
    <property type="match status" value="1"/>
</dbReference>
<dbReference type="OrthoDB" id="270624at2759"/>
<evidence type="ECO:0000256" key="1">
    <source>
        <dbReference type="ARBA" id="ARBA00022553"/>
    </source>
</evidence>
<dbReference type="Proteomes" id="UP000095751">
    <property type="component" value="Unassembled WGS sequence"/>
</dbReference>
<dbReference type="GO" id="GO:0005634">
    <property type="term" value="C:nucleus"/>
    <property type="evidence" value="ECO:0007669"/>
    <property type="project" value="TreeGrafter"/>
</dbReference>
<evidence type="ECO:0000313" key="7">
    <source>
        <dbReference type="Proteomes" id="UP000095751"/>
    </source>
</evidence>
<feature type="repeat" description="WD" evidence="4">
    <location>
        <begin position="145"/>
        <end position="187"/>
    </location>
</feature>
<evidence type="ECO:0000256" key="2">
    <source>
        <dbReference type="ARBA" id="ARBA00022574"/>
    </source>
</evidence>
<accession>A0A1E7FET6</accession>
<dbReference type="PRINTS" id="PR00320">
    <property type="entry name" value="GPROTEINBRPT"/>
</dbReference>
<feature type="repeat" description="WD" evidence="4">
    <location>
        <begin position="192"/>
        <end position="234"/>
    </location>
</feature>
<keyword evidence="1" id="KW-0597">Phosphoprotein</keyword>
<dbReference type="SMART" id="SM00320">
    <property type="entry name" value="WD40"/>
    <property type="match status" value="5"/>
</dbReference>
<dbReference type="PROSITE" id="PS50082">
    <property type="entry name" value="WD_REPEATS_2"/>
    <property type="match status" value="3"/>
</dbReference>
<dbReference type="InterPro" id="IPR015943">
    <property type="entry name" value="WD40/YVTN_repeat-like_dom_sf"/>
</dbReference>
<keyword evidence="3" id="KW-0677">Repeat</keyword>
<reference evidence="6 7" key="1">
    <citation type="submission" date="2016-09" db="EMBL/GenBank/DDBJ databases">
        <title>Extensive genetic diversity and differential bi-allelic expression allows diatom success in the polar Southern Ocean.</title>
        <authorList>
            <consortium name="DOE Joint Genome Institute"/>
            <person name="Mock T."/>
            <person name="Otillar R.P."/>
            <person name="Strauss J."/>
            <person name="Dupont C."/>
            <person name="Frickenhaus S."/>
            <person name="Maumus F."/>
            <person name="Mcmullan M."/>
            <person name="Sanges R."/>
            <person name="Schmutz J."/>
            <person name="Toseland A."/>
            <person name="Valas R."/>
            <person name="Veluchamy A."/>
            <person name="Ward B.J."/>
            <person name="Allen A."/>
            <person name="Barry K."/>
            <person name="Falciatore A."/>
            <person name="Ferrante M."/>
            <person name="Fortunato A.E."/>
            <person name="Gloeckner G."/>
            <person name="Gruber A."/>
            <person name="Hipkin R."/>
            <person name="Janech M."/>
            <person name="Kroth P."/>
            <person name="Leese F."/>
            <person name="Lindquist E."/>
            <person name="Lyon B.R."/>
            <person name="Martin J."/>
            <person name="Mayer C."/>
            <person name="Parker M."/>
            <person name="Quesneville H."/>
            <person name="Raymond J."/>
            <person name="Uhlig C."/>
            <person name="Valentin K.U."/>
            <person name="Worden A.Z."/>
            <person name="Armbrust E.V."/>
            <person name="Bowler C."/>
            <person name="Green B."/>
            <person name="Moulton V."/>
            <person name="Van Oosterhout C."/>
            <person name="Grigoriev I."/>
        </authorList>
    </citation>
    <scope>NUCLEOTIDE SEQUENCE [LARGE SCALE GENOMIC DNA]</scope>
    <source>
        <strain evidence="6 7">CCMP1102</strain>
    </source>
</reference>
<dbReference type="EMBL" id="KV784358">
    <property type="protein sequence ID" value="OEU16657.1"/>
    <property type="molecule type" value="Genomic_DNA"/>
</dbReference>
<dbReference type="InterPro" id="IPR001680">
    <property type="entry name" value="WD40_rpt"/>
</dbReference>
<dbReference type="AlphaFoldDB" id="A0A1E7FET6"/>
<dbReference type="InterPro" id="IPR044285">
    <property type="entry name" value="PWP1"/>
</dbReference>
<dbReference type="Pfam" id="PF00400">
    <property type="entry name" value="WD40"/>
    <property type="match status" value="4"/>
</dbReference>
<gene>
    <name evidence="6" type="ORF">FRACYDRAFT_186034</name>
</gene>
<evidence type="ECO:0000256" key="3">
    <source>
        <dbReference type="ARBA" id="ARBA00022737"/>
    </source>
</evidence>
<protein>
    <submittedName>
        <fullName evidence="6">WD40 repeat-like protein</fullName>
    </submittedName>
</protein>
<dbReference type="InterPro" id="IPR020472">
    <property type="entry name" value="WD40_PAC1"/>
</dbReference>
<dbReference type="InParanoid" id="A0A1E7FET6"/>
<sequence>MDDDDDDADEGSDAEDVLIRSTDAIVVLAKTEEEFATLEVMVYEQDSGNLFVHHDIPLPAFPLCLSHGDIGPTGSAGNFCAVGTFTPGIEIWNLDVLNALEPSCVLGGEDTSMADAIMRHNMMNESDKQRMNNTLTPAKDSSLKIGSHTDAVMSLSWNKVHRQVIASGSADCTVKLWDVTQANSDQANAGTLRHHTDKVQSVLWHPKEGTLLATGSYDRTVALVDARATDNIKQVKIPADCESLAWDPFNPHCLTAACEDGTVMCWDVRKFTTKTPLWSIVANEFGGVSDLSYNPHVPGMMATCALDKTVTIWDTFNSSIDKSSILPPKAKINKDMKVGKLFTLNFYPSSPWLLGCGGGAKEIALWDMTQDNTIQKTFGGRTKIPTSIDETKNDVMDDETREKEENEKKQMFDSMMKSDDSNTPSKSISDSETKKSSSASKKKKNKNKKAPHRAGR</sequence>
<dbReference type="PANTHER" id="PTHR14091">
    <property type="entry name" value="PERIODIC TRYPTOPHAN PROTEIN 1"/>
    <property type="match status" value="1"/>
</dbReference>
<dbReference type="PROSITE" id="PS00678">
    <property type="entry name" value="WD_REPEATS_1"/>
    <property type="match status" value="1"/>
</dbReference>
<keyword evidence="2 4" id="KW-0853">WD repeat</keyword>
<dbReference type="PROSITE" id="PS50294">
    <property type="entry name" value="WD_REPEATS_REGION"/>
    <property type="match status" value="1"/>
</dbReference>